<dbReference type="OrthoDB" id="7442at2157"/>
<dbReference type="NCBIfam" id="NF005559">
    <property type="entry name" value="PRK07231.1"/>
    <property type="match status" value="1"/>
</dbReference>
<dbReference type="InterPro" id="IPR002347">
    <property type="entry name" value="SDR_fam"/>
</dbReference>
<name>A0A7D5K5M7_9EURY</name>
<dbReference type="Pfam" id="PF13561">
    <property type="entry name" value="adh_short_C2"/>
    <property type="match status" value="1"/>
</dbReference>
<dbReference type="FunFam" id="3.40.50.720:FF:000084">
    <property type="entry name" value="Short-chain dehydrogenase reductase"/>
    <property type="match status" value="1"/>
</dbReference>
<dbReference type="KEGG" id="haly:HYG82_06405"/>
<evidence type="ECO:0000313" key="3">
    <source>
        <dbReference type="EMBL" id="QLG48503.1"/>
    </source>
</evidence>
<keyword evidence="4" id="KW-1185">Reference proteome</keyword>
<dbReference type="CDD" id="cd05233">
    <property type="entry name" value="SDR_c"/>
    <property type="match status" value="1"/>
</dbReference>
<dbReference type="PANTHER" id="PTHR42760:SF133">
    <property type="entry name" value="3-OXOACYL-[ACYL-CARRIER-PROTEIN] REDUCTASE"/>
    <property type="match status" value="1"/>
</dbReference>
<dbReference type="RefSeq" id="WP_179260242.1">
    <property type="nucleotide sequence ID" value="NZ_CP058601.1"/>
</dbReference>
<protein>
    <submittedName>
        <fullName evidence="3">SDR family oxidoreductase</fullName>
    </submittedName>
</protein>
<evidence type="ECO:0000313" key="4">
    <source>
        <dbReference type="Proteomes" id="UP000509241"/>
    </source>
</evidence>
<reference evidence="3 4" key="1">
    <citation type="submission" date="2020-07" db="EMBL/GenBank/DDBJ databases">
        <authorList>
            <person name="Cui H."/>
        </authorList>
    </citation>
    <scope>NUCLEOTIDE SEQUENCE [LARGE SCALE GENOMIC DNA]</scope>
    <source>
        <strain evidence="3 4">YPL8</strain>
    </source>
</reference>
<sequence length="259" mass="27286">MTTSPTYPDLDGRIAFVTGANAGIGRTVASTLSDNGVTVIGLDITDESTDDDQFDDLVTDGELVIGDVSDPEDVAAAIDTAESYGRPSIVVNNAGIAGNGRIDEIDADTWRRSFEVHVEGTYNVCRSLLPSMAEANGGSIVNVSSIAGIRGFGSAADYSAAKGAIASLTREMAVDYSPDNVQINAVAPGFIKTEMNASVWRDDEDTGRWNNHDTATTKTLIPRLGEPEDVARLIVFLASDASSFITGQVISVDGGWSSW</sequence>
<dbReference type="AlphaFoldDB" id="A0A7D5K5M7"/>
<organism evidence="3 4">
    <name type="scientific">Natrinema halophilum</name>
    <dbReference type="NCBI Taxonomy" id="1699371"/>
    <lineage>
        <taxon>Archaea</taxon>
        <taxon>Methanobacteriati</taxon>
        <taxon>Methanobacteriota</taxon>
        <taxon>Stenosarchaea group</taxon>
        <taxon>Halobacteria</taxon>
        <taxon>Halobacteriales</taxon>
        <taxon>Natrialbaceae</taxon>
        <taxon>Natrinema</taxon>
    </lineage>
</organism>
<proteinExistence type="inferred from homology"/>
<dbReference type="InterPro" id="IPR036291">
    <property type="entry name" value="NAD(P)-bd_dom_sf"/>
</dbReference>
<dbReference type="SUPFAM" id="SSF51735">
    <property type="entry name" value="NAD(P)-binding Rossmann-fold domains"/>
    <property type="match status" value="1"/>
</dbReference>
<dbReference type="Proteomes" id="UP000509241">
    <property type="component" value="Chromosome"/>
</dbReference>
<keyword evidence="2" id="KW-0560">Oxidoreductase</keyword>
<dbReference type="GeneID" id="56032906"/>
<dbReference type="PRINTS" id="PR00080">
    <property type="entry name" value="SDRFAMILY"/>
</dbReference>
<comment type="similarity">
    <text evidence="1">Belongs to the short-chain dehydrogenases/reductases (SDR) family.</text>
</comment>
<dbReference type="Gene3D" id="3.40.50.720">
    <property type="entry name" value="NAD(P)-binding Rossmann-like Domain"/>
    <property type="match status" value="1"/>
</dbReference>
<evidence type="ECO:0000256" key="1">
    <source>
        <dbReference type="ARBA" id="ARBA00006484"/>
    </source>
</evidence>
<dbReference type="PRINTS" id="PR00081">
    <property type="entry name" value="GDHRDH"/>
</dbReference>
<dbReference type="EMBL" id="CP058601">
    <property type="protein sequence ID" value="QLG48503.1"/>
    <property type="molecule type" value="Genomic_DNA"/>
</dbReference>
<evidence type="ECO:0000256" key="2">
    <source>
        <dbReference type="ARBA" id="ARBA00023002"/>
    </source>
</evidence>
<accession>A0A7D5K5M7</accession>
<dbReference type="PROSITE" id="PS00061">
    <property type="entry name" value="ADH_SHORT"/>
    <property type="match status" value="1"/>
</dbReference>
<dbReference type="GO" id="GO:0016616">
    <property type="term" value="F:oxidoreductase activity, acting on the CH-OH group of donors, NAD or NADP as acceptor"/>
    <property type="evidence" value="ECO:0007669"/>
    <property type="project" value="TreeGrafter"/>
</dbReference>
<dbReference type="InterPro" id="IPR020904">
    <property type="entry name" value="Sc_DH/Rdtase_CS"/>
</dbReference>
<dbReference type="PANTHER" id="PTHR42760">
    <property type="entry name" value="SHORT-CHAIN DEHYDROGENASES/REDUCTASES FAMILY MEMBER"/>
    <property type="match status" value="1"/>
</dbReference>
<gene>
    <name evidence="3" type="ORF">HYG82_06405</name>
</gene>